<keyword evidence="3" id="KW-1185">Reference proteome</keyword>
<evidence type="ECO:0000256" key="1">
    <source>
        <dbReference type="ARBA" id="ARBA00010139"/>
    </source>
</evidence>
<name>A0A9P4YPD5_9HYPO</name>
<comment type="similarity">
    <text evidence="1">Belongs to the FAD-binding monooxygenase family.</text>
</comment>
<proteinExistence type="inferred from homology"/>
<keyword evidence="2" id="KW-0503">Monooxygenase</keyword>
<dbReference type="OrthoDB" id="74360at2759"/>
<dbReference type="GO" id="GO:0004497">
    <property type="term" value="F:monooxygenase activity"/>
    <property type="evidence" value="ECO:0007669"/>
    <property type="project" value="UniProtKB-KW"/>
</dbReference>
<dbReference type="EMBL" id="JAANYQ010000018">
    <property type="protein sequence ID" value="KAF4120117.1"/>
    <property type="molecule type" value="Genomic_DNA"/>
</dbReference>
<dbReference type="InterPro" id="IPR036188">
    <property type="entry name" value="FAD/NAD-bd_sf"/>
</dbReference>
<protein>
    <submittedName>
        <fullName evidence="2">Flavin-binding monooxygenase-like</fullName>
    </submittedName>
</protein>
<dbReference type="RefSeq" id="XP_035318769.1">
    <property type="nucleotide sequence ID" value="XM_035465220.1"/>
</dbReference>
<dbReference type="AlphaFoldDB" id="A0A9P4YPD5"/>
<sequence length="342" mass="38766">MALIPAIPLSTSDAGLWSPTLKDQITKSRWRDWAHVLINGTGILNNWKWPDIEGFEEFAGPKIHSAAWDHSVEFEGKLFVYAVVDLDLSGQVLESELKKGDGTEAPGNRQYTFTGADKKGFREDPGSHLEFRKEIEADINIITEEMNRRMGPGNEKLKEFIIPKWSPGCRRISPGDGYLEALVQPNVEPVYGGIKQAVPGGLVSDDGMFHNMDVLACATDFNGAFKPAFKVVNGDGKTVQEDWGDSVNFHFDTFHRTTVFQEECRSWFKDGKIKNRVYLWPGPTVHFLKSIKDSRFEDYDIRWRYGNRFAYLGNGEVKASKMNDVHGLSPYVRSSDYDWDVE</sequence>
<dbReference type="PANTHER" id="PTHR42877:SF8">
    <property type="entry name" value="MONOOXYGENASE"/>
    <property type="match status" value="1"/>
</dbReference>
<evidence type="ECO:0000313" key="3">
    <source>
        <dbReference type="Proteomes" id="UP000749293"/>
    </source>
</evidence>
<dbReference type="PANTHER" id="PTHR42877">
    <property type="entry name" value="L-ORNITHINE N(5)-MONOOXYGENASE-RELATED"/>
    <property type="match status" value="1"/>
</dbReference>
<dbReference type="Gene3D" id="3.50.50.60">
    <property type="entry name" value="FAD/NAD(P)-binding domain"/>
    <property type="match status" value="1"/>
</dbReference>
<keyword evidence="2" id="KW-0560">Oxidoreductase</keyword>
<accession>A0A9P4YPD5</accession>
<dbReference type="Proteomes" id="UP000749293">
    <property type="component" value="Unassembled WGS sequence"/>
</dbReference>
<dbReference type="GeneID" id="55969472"/>
<reference evidence="2" key="1">
    <citation type="submission" date="2020-03" db="EMBL/GenBank/DDBJ databases">
        <title>Site-based positive gene gene selection in Geosmithia morbida across the United States reveals a broad range of putative effectors and factors for local host and environmental adapation.</title>
        <authorList>
            <person name="Onufrak A."/>
            <person name="Murdoch R.W."/>
            <person name="Gazis R."/>
            <person name="Huff M."/>
            <person name="Staton M."/>
            <person name="Klingeman W."/>
            <person name="Hadziabdic D."/>
        </authorList>
    </citation>
    <scope>NUCLEOTIDE SEQUENCE</scope>
    <source>
        <strain evidence="2">1262</strain>
    </source>
</reference>
<gene>
    <name evidence="2" type="ORF">GMORB2_3244</name>
</gene>
<dbReference type="InterPro" id="IPR051209">
    <property type="entry name" value="FAD-bind_Monooxygenase_sf"/>
</dbReference>
<evidence type="ECO:0000313" key="2">
    <source>
        <dbReference type="EMBL" id="KAF4120117.1"/>
    </source>
</evidence>
<comment type="caution">
    <text evidence="2">The sequence shown here is derived from an EMBL/GenBank/DDBJ whole genome shotgun (WGS) entry which is preliminary data.</text>
</comment>
<dbReference type="SUPFAM" id="SSF51905">
    <property type="entry name" value="FAD/NAD(P)-binding domain"/>
    <property type="match status" value="1"/>
</dbReference>
<organism evidence="2 3">
    <name type="scientific">Geosmithia morbida</name>
    <dbReference type="NCBI Taxonomy" id="1094350"/>
    <lineage>
        <taxon>Eukaryota</taxon>
        <taxon>Fungi</taxon>
        <taxon>Dikarya</taxon>
        <taxon>Ascomycota</taxon>
        <taxon>Pezizomycotina</taxon>
        <taxon>Sordariomycetes</taxon>
        <taxon>Hypocreomycetidae</taxon>
        <taxon>Hypocreales</taxon>
        <taxon>Bionectriaceae</taxon>
        <taxon>Geosmithia</taxon>
    </lineage>
</organism>